<feature type="domain" description="N-acetyltransferase" evidence="3">
    <location>
        <begin position="4"/>
        <end position="149"/>
    </location>
</feature>
<dbReference type="InterPro" id="IPR050832">
    <property type="entry name" value="Bact_Acetyltransf"/>
</dbReference>
<accession>A0A1H5T9K9</accession>
<proteinExistence type="predicted"/>
<evidence type="ECO:0000256" key="2">
    <source>
        <dbReference type="ARBA" id="ARBA00023315"/>
    </source>
</evidence>
<protein>
    <submittedName>
        <fullName evidence="4">Acetyltransferase (GNAT) family protein</fullName>
    </submittedName>
</protein>
<dbReference type="RefSeq" id="WP_103935956.1">
    <property type="nucleotide sequence ID" value="NZ_FNVO01000001.1"/>
</dbReference>
<keyword evidence="1 4" id="KW-0808">Transferase</keyword>
<dbReference type="Proteomes" id="UP000236723">
    <property type="component" value="Unassembled WGS sequence"/>
</dbReference>
<evidence type="ECO:0000259" key="3">
    <source>
        <dbReference type="PROSITE" id="PS51186"/>
    </source>
</evidence>
<dbReference type="AlphaFoldDB" id="A0A1H5T9K9"/>
<dbReference type="InterPro" id="IPR016181">
    <property type="entry name" value="Acyl_CoA_acyltransferase"/>
</dbReference>
<dbReference type="OrthoDB" id="4119890at2"/>
<dbReference type="PROSITE" id="PS51186">
    <property type="entry name" value="GNAT"/>
    <property type="match status" value="1"/>
</dbReference>
<keyword evidence="5" id="KW-1185">Reference proteome</keyword>
<reference evidence="5" key="1">
    <citation type="submission" date="2016-10" db="EMBL/GenBank/DDBJ databases">
        <authorList>
            <person name="Varghese N."/>
            <person name="Submissions S."/>
        </authorList>
    </citation>
    <scope>NUCLEOTIDE SEQUENCE [LARGE SCALE GENOMIC DNA]</scope>
    <source>
        <strain evidence="5">DSM 43163</strain>
    </source>
</reference>
<dbReference type="EMBL" id="FNVO01000001">
    <property type="protein sequence ID" value="SEF59479.1"/>
    <property type="molecule type" value="Genomic_DNA"/>
</dbReference>
<keyword evidence="2" id="KW-0012">Acyltransferase</keyword>
<organism evidence="4 5">
    <name type="scientific">Thermomonospora echinospora</name>
    <dbReference type="NCBI Taxonomy" id="1992"/>
    <lineage>
        <taxon>Bacteria</taxon>
        <taxon>Bacillati</taxon>
        <taxon>Actinomycetota</taxon>
        <taxon>Actinomycetes</taxon>
        <taxon>Streptosporangiales</taxon>
        <taxon>Thermomonosporaceae</taxon>
        <taxon>Thermomonospora</taxon>
    </lineage>
</organism>
<dbReference type="PANTHER" id="PTHR43877">
    <property type="entry name" value="AMINOALKYLPHOSPHONATE N-ACETYLTRANSFERASE-RELATED-RELATED"/>
    <property type="match status" value="1"/>
</dbReference>
<evidence type="ECO:0000313" key="5">
    <source>
        <dbReference type="Proteomes" id="UP000236723"/>
    </source>
</evidence>
<evidence type="ECO:0000313" key="4">
    <source>
        <dbReference type="EMBL" id="SEF59479.1"/>
    </source>
</evidence>
<evidence type="ECO:0000256" key="1">
    <source>
        <dbReference type="ARBA" id="ARBA00022679"/>
    </source>
</evidence>
<sequence>MDVIALGDPTDAQIEEWQAVVAAVWAHDHPGEPVPELEQTRARLLVPPMASRNLMWAARDSGGRMCAVAYLRLPEDTGRSGEIDVQVLPAYRRCGLGTRLLAVAADGLRAGDCKTVIVQALAGTPAVPFLEAHGFHCVLSLRAMLLSMDDVAPDRLARLLAEGPSGYRLIRWTGTVRDELAGELAMAKRAMADMPLGGLSGGSFRWDADRVREMAEAVAARGDLLYTVAALHGPAAVPRIAGFTEVVVPAAAPERALQYDTAVVPEHRGRRLGIWLKAAMLEWLRAERPDVREIETDNADDNSHMLAVNEELGFRHQRDYLDYQADTADLPTTLR</sequence>
<gene>
    <name evidence="4" type="ORF">SAMN04489712_101536</name>
</gene>
<name>A0A1H5T9K9_9ACTN</name>
<dbReference type="SUPFAM" id="SSF55729">
    <property type="entry name" value="Acyl-CoA N-acyltransferases (Nat)"/>
    <property type="match status" value="2"/>
</dbReference>
<dbReference type="GO" id="GO:0016747">
    <property type="term" value="F:acyltransferase activity, transferring groups other than amino-acyl groups"/>
    <property type="evidence" value="ECO:0007669"/>
    <property type="project" value="InterPro"/>
</dbReference>
<dbReference type="Pfam" id="PF00583">
    <property type="entry name" value="Acetyltransf_1"/>
    <property type="match status" value="2"/>
</dbReference>
<dbReference type="InterPro" id="IPR000182">
    <property type="entry name" value="GNAT_dom"/>
</dbReference>
<dbReference type="Gene3D" id="3.40.630.30">
    <property type="match status" value="1"/>
</dbReference>
<dbReference type="CDD" id="cd04301">
    <property type="entry name" value="NAT_SF"/>
    <property type="match status" value="1"/>
</dbReference>